<evidence type="ECO:0000313" key="2">
    <source>
        <dbReference type="Proteomes" id="UP000466187"/>
    </source>
</evidence>
<gene>
    <name evidence="1" type="ORF">MGAD_19560</name>
</gene>
<dbReference type="KEGG" id="mgad:MGAD_19560"/>
<accession>A0A7I7WM50</accession>
<name>A0A7I7WM50_MYCGU</name>
<sequence>MRIDLAAPARTEIVTQECQGAVVGPNAGLAALAHEARRAALPNIERLPAARDAGISTDELIEVWKQL</sequence>
<evidence type="ECO:0000313" key="1">
    <source>
        <dbReference type="EMBL" id="BBZ17621.1"/>
    </source>
</evidence>
<protein>
    <submittedName>
        <fullName evidence="1">Uncharacterized protein</fullName>
    </submittedName>
</protein>
<dbReference type="Proteomes" id="UP000466187">
    <property type="component" value="Chromosome"/>
</dbReference>
<proteinExistence type="predicted"/>
<organism evidence="1 2">
    <name type="scientific">Mycolicibacterium gadium</name>
    <name type="common">Mycobacterium gadium</name>
    <dbReference type="NCBI Taxonomy" id="1794"/>
    <lineage>
        <taxon>Bacteria</taxon>
        <taxon>Bacillati</taxon>
        <taxon>Actinomycetota</taxon>
        <taxon>Actinomycetes</taxon>
        <taxon>Mycobacteriales</taxon>
        <taxon>Mycobacteriaceae</taxon>
        <taxon>Mycolicibacterium</taxon>
    </lineage>
</organism>
<reference evidence="1 2" key="1">
    <citation type="journal article" date="2019" name="Emerg. Microbes Infect.">
        <title>Comprehensive subspecies identification of 175 nontuberculous mycobacteria species based on 7547 genomic profiles.</title>
        <authorList>
            <person name="Matsumoto Y."/>
            <person name="Kinjo T."/>
            <person name="Motooka D."/>
            <person name="Nabeya D."/>
            <person name="Jung N."/>
            <person name="Uechi K."/>
            <person name="Horii T."/>
            <person name="Iida T."/>
            <person name="Fujita J."/>
            <person name="Nakamura S."/>
        </authorList>
    </citation>
    <scope>NUCLEOTIDE SEQUENCE [LARGE SCALE GENOMIC DNA]</scope>
    <source>
        <strain evidence="1 2">JCM 12688</strain>
    </source>
</reference>
<dbReference type="AlphaFoldDB" id="A0A7I7WM50"/>
<dbReference type="EMBL" id="AP022608">
    <property type="protein sequence ID" value="BBZ17621.1"/>
    <property type="molecule type" value="Genomic_DNA"/>
</dbReference>